<dbReference type="Proteomes" id="UP001165083">
    <property type="component" value="Unassembled WGS sequence"/>
</dbReference>
<proteinExistence type="predicted"/>
<dbReference type="EMBL" id="BSXW01001603">
    <property type="protein sequence ID" value="GMF37940.1"/>
    <property type="molecule type" value="Genomic_DNA"/>
</dbReference>
<name>A0A9W7CQ02_9STRA</name>
<dbReference type="OrthoDB" id="127534at2759"/>
<protein>
    <submittedName>
        <fullName evidence="1">Unnamed protein product</fullName>
    </submittedName>
</protein>
<sequence length="128" mass="14964">MNNAMNVIGMIGNAAKVNLEQSVWLSLRIPPENVRIMLQVINREDENYKLYSKYFLRYYVKYLDEPISHLPAKTVGDIMQARLYDWLHNSLTPPQVFSDLGLTGLWDSARGQPNYKYFQQFLRTSPSF</sequence>
<reference evidence="1" key="1">
    <citation type="submission" date="2023-04" db="EMBL/GenBank/DDBJ databases">
        <title>Phytophthora lilii NBRC 32176.</title>
        <authorList>
            <person name="Ichikawa N."/>
            <person name="Sato H."/>
            <person name="Tonouchi N."/>
        </authorList>
    </citation>
    <scope>NUCLEOTIDE SEQUENCE</scope>
    <source>
        <strain evidence="1">NBRC 32176</strain>
    </source>
</reference>
<dbReference type="AlphaFoldDB" id="A0A9W7CQ02"/>
<accession>A0A9W7CQ02</accession>
<organism evidence="1 2">
    <name type="scientific">Phytophthora lilii</name>
    <dbReference type="NCBI Taxonomy" id="2077276"/>
    <lineage>
        <taxon>Eukaryota</taxon>
        <taxon>Sar</taxon>
        <taxon>Stramenopiles</taxon>
        <taxon>Oomycota</taxon>
        <taxon>Peronosporomycetes</taxon>
        <taxon>Peronosporales</taxon>
        <taxon>Peronosporaceae</taxon>
        <taxon>Phytophthora</taxon>
    </lineage>
</organism>
<evidence type="ECO:0000313" key="1">
    <source>
        <dbReference type="EMBL" id="GMF37940.1"/>
    </source>
</evidence>
<comment type="caution">
    <text evidence="1">The sequence shown here is derived from an EMBL/GenBank/DDBJ whole genome shotgun (WGS) entry which is preliminary data.</text>
</comment>
<gene>
    <name evidence="1" type="ORF">Plil01_001591600</name>
</gene>
<evidence type="ECO:0000313" key="2">
    <source>
        <dbReference type="Proteomes" id="UP001165083"/>
    </source>
</evidence>
<keyword evidence="2" id="KW-1185">Reference proteome</keyword>